<gene>
    <name evidence="2" type="ORF">HMPREF1085_02321</name>
</gene>
<keyword evidence="1" id="KW-1277">Toxin-antitoxin system</keyword>
<comment type="caution">
    <text evidence="2">The sequence shown here is derived from an EMBL/GenBank/DDBJ whole genome shotgun (WGS) entry which is preliminary data.</text>
</comment>
<accession>R0AFI6</accession>
<dbReference type="InterPro" id="IPR052747">
    <property type="entry name" value="TA_system_RelE_toxin"/>
</dbReference>
<protein>
    <recommendedName>
        <fullName evidence="4">RelE/StbE family addiction module toxin</fullName>
    </recommendedName>
</protein>
<dbReference type="Gene3D" id="3.30.2310.20">
    <property type="entry name" value="RelE-like"/>
    <property type="match status" value="1"/>
</dbReference>
<dbReference type="PANTHER" id="PTHR38813">
    <property type="match status" value="1"/>
</dbReference>
<evidence type="ECO:0008006" key="4">
    <source>
        <dbReference type="Google" id="ProtNLM"/>
    </source>
</evidence>
<evidence type="ECO:0000313" key="2">
    <source>
        <dbReference type="EMBL" id="ENZ50836.1"/>
    </source>
</evidence>
<dbReference type="OrthoDB" id="9805098at2"/>
<evidence type="ECO:0000313" key="3">
    <source>
        <dbReference type="Proteomes" id="UP000013126"/>
    </source>
</evidence>
<evidence type="ECO:0000256" key="1">
    <source>
        <dbReference type="ARBA" id="ARBA00022649"/>
    </source>
</evidence>
<dbReference type="HOGENOM" id="CLU_155761_6_0_9"/>
<dbReference type="GeneID" id="23113420"/>
<dbReference type="EMBL" id="AGYH01000005">
    <property type="protein sequence ID" value="ENZ50836.1"/>
    <property type="molecule type" value="Genomic_DNA"/>
</dbReference>
<dbReference type="RefSeq" id="WP_002575563.1">
    <property type="nucleotide sequence ID" value="NZ_KB851182.1"/>
</dbReference>
<dbReference type="Proteomes" id="UP000013126">
    <property type="component" value="Unassembled WGS sequence"/>
</dbReference>
<dbReference type="AlphaFoldDB" id="R0AFI6"/>
<organism evidence="2 3">
    <name type="scientific">Enterocloster bolteae 90A9</name>
    <dbReference type="NCBI Taxonomy" id="997894"/>
    <lineage>
        <taxon>Bacteria</taxon>
        <taxon>Bacillati</taxon>
        <taxon>Bacillota</taxon>
        <taxon>Clostridia</taxon>
        <taxon>Lachnospirales</taxon>
        <taxon>Lachnospiraceae</taxon>
        <taxon>Enterocloster</taxon>
    </lineage>
</organism>
<dbReference type="SUPFAM" id="SSF143011">
    <property type="entry name" value="RelE-like"/>
    <property type="match status" value="1"/>
</dbReference>
<keyword evidence="3" id="KW-1185">Reference proteome</keyword>
<dbReference type="InterPro" id="IPR007712">
    <property type="entry name" value="RelE/ParE_toxin"/>
</dbReference>
<name>R0AFI6_9FIRM</name>
<sequence length="86" mass="10177">MRIEYSKKAVKYINKLDKPTKQRIRVGIEKLTLEPPEGDIKLLQGYTDGRKRLRIGKYRIIYNYLPDGVIEVLYIMDIDSRGDIYK</sequence>
<dbReference type="PANTHER" id="PTHR38813:SF1">
    <property type="entry name" value="TOXIN RELE1-RELATED"/>
    <property type="match status" value="1"/>
</dbReference>
<proteinExistence type="predicted"/>
<reference evidence="2 3" key="1">
    <citation type="submission" date="2013-01" db="EMBL/GenBank/DDBJ databases">
        <title>The Genome Sequence of Clostridium bolteae 90A9.</title>
        <authorList>
            <consortium name="The Broad Institute Genome Sequencing Platform"/>
            <person name="Earl A."/>
            <person name="Ward D."/>
            <person name="Feldgarden M."/>
            <person name="Gevers D."/>
            <person name="Courvalin P."/>
            <person name="Lambert T."/>
            <person name="Walker B."/>
            <person name="Young S.K."/>
            <person name="Zeng Q."/>
            <person name="Gargeya S."/>
            <person name="Fitzgerald M."/>
            <person name="Haas B."/>
            <person name="Abouelleil A."/>
            <person name="Alvarado L."/>
            <person name="Arachchi H.M."/>
            <person name="Berlin A.M."/>
            <person name="Chapman S.B."/>
            <person name="Dewar J."/>
            <person name="Goldberg J."/>
            <person name="Griggs A."/>
            <person name="Gujja S."/>
            <person name="Hansen M."/>
            <person name="Howarth C."/>
            <person name="Imamovic A."/>
            <person name="Larimer J."/>
            <person name="McCowan C."/>
            <person name="Murphy C."/>
            <person name="Neiman D."/>
            <person name="Pearson M."/>
            <person name="Priest M."/>
            <person name="Roberts A."/>
            <person name="Saif S."/>
            <person name="Shea T."/>
            <person name="Sisk P."/>
            <person name="Sykes S."/>
            <person name="Wortman J."/>
            <person name="Nusbaum C."/>
            <person name="Birren B."/>
        </authorList>
    </citation>
    <scope>NUCLEOTIDE SEQUENCE [LARGE SCALE GENOMIC DNA]</scope>
    <source>
        <strain evidence="2 3">90A9</strain>
    </source>
</reference>
<dbReference type="Pfam" id="PF05016">
    <property type="entry name" value="ParE_toxin"/>
    <property type="match status" value="1"/>
</dbReference>
<dbReference type="InterPro" id="IPR035093">
    <property type="entry name" value="RelE/ParE_toxin_dom_sf"/>
</dbReference>